<reference evidence="12 13" key="1">
    <citation type="submission" date="2020-02" db="EMBL/GenBank/DDBJ databases">
        <authorList>
            <person name="Ferguson B K."/>
        </authorList>
    </citation>
    <scope>NUCLEOTIDE SEQUENCE [LARGE SCALE GENOMIC DNA]</scope>
</reference>
<evidence type="ECO:0000256" key="7">
    <source>
        <dbReference type="ARBA" id="ARBA00022989"/>
    </source>
</evidence>
<feature type="compositionally biased region" description="Polar residues" evidence="11">
    <location>
        <begin position="333"/>
        <end position="342"/>
    </location>
</feature>
<dbReference type="EMBL" id="CADCXV010000815">
    <property type="protein sequence ID" value="CAB0036301.1"/>
    <property type="molecule type" value="Genomic_DNA"/>
</dbReference>
<feature type="compositionally biased region" description="Polar residues" evidence="11">
    <location>
        <begin position="715"/>
        <end position="735"/>
    </location>
</feature>
<feature type="compositionally biased region" description="Pro residues" evidence="11">
    <location>
        <begin position="736"/>
        <end position="759"/>
    </location>
</feature>
<keyword evidence="10" id="KW-0325">Glycoprotein</keyword>
<keyword evidence="9" id="KW-0472">Membrane</keyword>
<dbReference type="Proteomes" id="UP000479190">
    <property type="component" value="Unassembled WGS sequence"/>
</dbReference>
<organism evidence="12 13">
    <name type="scientific">Trichogramma brassicae</name>
    <dbReference type="NCBI Taxonomy" id="86971"/>
    <lineage>
        <taxon>Eukaryota</taxon>
        <taxon>Metazoa</taxon>
        <taxon>Ecdysozoa</taxon>
        <taxon>Arthropoda</taxon>
        <taxon>Hexapoda</taxon>
        <taxon>Insecta</taxon>
        <taxon>Pterygota</taxon>
        <taxon>Neoptera</taxon>
        <taxon>Endopterygota</taxon>
        <taxon>Hymenoptera</taxon>
        <taxon>Apocrita</taxon>
        <taxon>Proctotrupomorpha</taxon>
        <taxon>Chalcidoidea</taxon>
        <taxon>Trichogrammatidae</taxon>
        <taxon>Trichogramma</taxon>
    </lineage>
</organism>
<dbReference type="FunFam" id="3.90.550.50:FF:000001">
    <property type="entry name" value="Hexosyltransferase"/>
    <property type="match status" value="1"/>
</dbReference>
<proteinExistence type="inferred from homology"/>
<name>A0A6H5IIJ2_9HYME</name>
<dbReference type="PANTHER" id="PTHR11214">
    <property type="entry name" value="BETA-1,3-N-ACETYLGLUCOSAMINYLTRANSFERASE"/>
    <property type="match status" value="1"/>
</dbReference>
<keyword evidence="13" id="KW-1185">Reference proteome</keyword>
<dbReference type="Gene3D" id="3.90.550.50">
    <property type="match status" value="1"/>
</dbReference>
<feature type="region of interest" description="Disordered" evidence="11">
    <location>
        <begin position="318"/>
        <end position="386"/>
    </location>
</feature>
<evidence type="ECO:0000313" key="13">
    <source>
        <dbReference type="Proteomes" id="UP000479190"/>
    </source>
</evidence>
<feature type="region of interest" description="Disordered" evidence="11">
    <location>
        <begin position="666"/>
        <end position="759"/>
    </location>
</feature>
<evidence type="ECO:0000256" key="3">
    <source>
        <dbReference type="ARBA" id="ARBA00022676"/>
    </source>
</evidence>
<evidence type="ECO:0000256" key="2">
    <source>
        <dbReference type="ARBA" id="ARBA00008661"/>
    </source>
</evidence>
<keyword evidence="3" id="KW-0328">Glycosyltransferase</keyword>
<feature type="compositionally biased region" description="Pro residues" evidence="11">
    <location>
        <begin position="672"/>
        <end position="682"/>
    </location>
</feature>
<evidence type="ECO:0000256" key="6">
    <source>
        <dbReference type="ARBA" id="ARBA00022968"/>
    </source>
</evidence>
<feature type="compositionally biased region" description="Polar residues" evidence="11">
    <location>
        <begin position="269"/>
        <end position="278"/>
    </location>
</feature>
<dbReference type="OrthoDB" id="5512589at2759"/>
<evidence type="ECO:0000256" key="4">
    <source>
        <dbReference type="ARBA" id="ARBA00022679"/>
    </source>
</evidence>
<comment type="similarity">
    <text evidence="2">Belongs to the glycosyltransferase 31 family.</text>
</comment>
<accession>A0A6H5IIJ2</accession>
<comment type="subcellular location">
    <subcellularLocation>
        <location evidence="1">Golgi apparatus membrane</location>
        <topology evidence="1">Single-pass type II membrane protein</topology>
    </subcellularLocation>
</comment>
<evidence type="ECO:0000313" key="12">
    <source>
        <dbReference type="EMBL" id="CAB0036301.1"/>
    </source>
</evidence>
<evidence type="ECO:0008006" key="14">
    <source>
        <dbReference type="Google" id="ProtNLM"/>
    </source>
</evidence>
<protein>
    <recommendedName>
        <fullName evidence="14">Galectin domain-containing protein</fullName>
    </recommendedName>
</protein>
<dbReference type="Pfam" id="PF01762">
    <property type="entry name" value="Galactosyl_T"/>
    <property type="match status" value="1"/>
</dbReference>
<feature type="non-terminal residue" evidence="12">
    <location>
        <position position="862"/>
    </location>
</feature>
<keyword evidence="6" id="KW-0735">Signal-anchor</keyword>
<evidence type="ECO:0000256" key="5">
    <source>
        <dbReference type="ARBA" id="ARBA00022692"/>
    </source>
</evidence>
<keyword evidence="7" id="KW-1133">Transmembrane helix</keyword>
<dbReference type="GO" id="GO:0006493">
    <property type="term" value="P:protein O-linked glycosylation"/>
    <property type="evidence" value="ECO:0007669"/>
    <property type="project" value="TreeGrafter"/>
</dbReference>
<feature type="compositionally biased region" description="Low complexity" evidence="11">
    <location>
        <begin position="343"/>
        <end position="363"/>
    </location>
</feature>
<feature type="region of interest" description="Disordered" evidence="11">
    <location>
        <begin position="254"/>
        <end position="295"/>
    </location>
</feature>
<keyword evidence="8" id="KW-0333">Golgi apparatus</keyword>
<keyword evidence="5" id="KW-0812">Transmembrane</keyword>
<evidence type="ECO:0000256" key="9">
    <source>
        <dbReference type="ARBA" id="ARBA00023136"/>
    </source>
</evidence>
<evidence type="ECO:0000256" key="10">
    <source>
        <dbReference type="ARBA" id="ARBA00023180"/>
    </source>
</evidence>
<keyword evidence="4" id="KW-0808">Transferase</keyword>
<dbReference type="AlphaFoldDB" id="A0A6H5IIJ2"/>
<dbReference type="InterPro" id="IPR002659">
    <property type="entry name" value="Glyco_trans_31"/>
</dbReference>
<evidence type="ECO:0000256" key="8">
    <source>
        <dbReference type="ARBA" id="ARBA00023034"/>
    </source>
</evidence>
<evidence type="ECO:0000256" key="1">
    <source>
        <dbReference type="ARBA" id="ARBA00004323"/>
    </source>
</evidence>
<dbReference type="GO" id="GO:0000139">
    <property type="term" value="C:Golgi membrane"/>
    <property type="evidence" value="ECO:0007669"/>
    <property type="project" value="UniProtKB-SubCell"/>
</dbReference>
<dbReference type="GO" id="GO:0016758">
    <property type="term" value="F:hexosyltransferase activity"/>
    <property type="evidence" value="ECO:0007669"/>
    <property type="project" value="InterPro"/>
</dbReference>
<feature type="compositionally biased region" description="Low complexity" evidence="11">
    <location>
        <begin position="318"/>
        <end position="328"/>
    </location>
</feature>
<gene>
    <name evidence="12" type="ORF">TBRA_LOCUS8174</name>
</gene>
<feature type="region of interest" description="Disordered" evidence="11">
    <location>
        <begin position="57"/>
        <end position="95"/>
    </location>
</feature>
<evidence type="ECO:0000256" key="11">
    <source>
        <dbReference type="SAM" id="MobiDB-lite"/>
    </source>
</evidence>
<sequence length="862" mass="97293">MKVDKGINIPTWPSFCARLRICIKAVRYRLLYGAAHTRASWRNIDPRRTRAVAAERETAAATNISGQPALTRRASANDNDNDDGTRPQRKTHGRTRISRVTKFAFSVLGACSRAAVKKKEKKHPQPVIIDKDRRNHFVERQELLLHSSKYNRCIKMGILSLRSRVVQSLVLCLVGLTFYTYYRTTTGEMQREFGYIRTVPDNKIPATREQQESATLKKTHETRMPCVAHKDGDDRVSLAKISKTWNDRTPYYNELASPPVQQPHASHLNGGNSSSPEIPSTPMLVAPRSPANVTDSSSTIFVPNNVTSVITVISMSSSQSSSSSMGSMVRLLPSNNTQTGMVSSSTTSSTTSTTSTTTTTTTTPEPPVPTTPAVKKDAARLSYPSGHTVSVPDRCPDFGKFMELMIIIMSAPTHFEARTAIRQTWAHFAARRDIGIVFLLGATSDAKFEAHLDKEQDMYGDIIRGRFFDSYNNLTLKTISMLEWVDNYCSEVRYILKTDDDMFINVPRLMSFIGKHRRDRNVIFGKVAKKWKPVRNKSSKYYVSPQKYRSPFYPDFCTGPAYLMSNDVINKLYEGALNETFLKLEDVFVTGIVASKLGVRRVHANEFLNRKISYSPCNVQRGISIHMVKYGEQFDLWKKLLDGKTKCKFLSVCSKCPNDLTQLPTTLTQPVHAPPPPPPPTPAKFAMTPRAKHTHHFCSTPQPYKNCGDKEPRITLTTPQKGTQGNKTHHQTCNTHPPPPPPTPPPPPCKYPTLTHPPPPPPIPSTYPLPMLPRPHALLTHAKATRESHMTDPSWKVKGPATDRTCILRSRRVQWHEQRQRESCYARKRKSTIDDPFGEHDLSKYVFYEMVFVHRVLRMDFN</sequence>
<dbReference type="PANTHER" id="PTHR11214:SF379">
    <property type="entry name" value="HEXOSYLTRANSFERASE-RELATED"/>
    <property type="match status" value="1"/>
</dbReference>